<proteinExistence type="predicted"/>
<dbReference type="EMBL" id="KZ857978">
    <property type="protein sequence ID" value="RDX39365.1"/>
    <property type="molecule type" value="Genomic_DNA"/>
</dbReference>
<sequence>MAEARHRRRHSTQDAVKKFLASRGILLRVRQMRKRYYQPTCLRRTGSRSSSSLRGRTRNAFKTRIYSVSTFNVL</sequence>
<keyword evidence="2" id="KW-1185">Reference proteome</keyword>
<protein>
    <submittedName>
        <fullName evidence="1">Uncharacterized protein</fullName>
    </submittedName>
</protein>
<organism evidence="1 2">
    <name type="scientific">Lentinus brumalis</name>
    <dbReference type="NCBI Taxonomy" id="2498619"/>
    <lineage>
        <taxon>Eukaryota</taxon>
        <taxon>Fungi</taxon>
        <taxon>Dikarya</taxon>
        <taxon>Basidiomycota</taxon>
        <taxon>Agaricomycotina</taxon>
        <taxon>Agaricomycetes</taxon>
        <taxon>Polyporales</taxon>
        <taxon>Polyporaceae</taxon>
        <taxon>Lentinus</taxon>
    </lineage>
</organism>
<accession>A0A371CGG3</accession>
<evidence type="ECO:0000313" key="1">
    <source>
        <dbReference type="EMBL" id="RDX39365.1"/>
    </source>
</evidence>
<gene>
    <name evidence="1" type="ORF">OH76DRAFT_1491262</name>
</gene>
<dbReference type="Proteomes" id="UP000256964">
    <property type="component" value="Unassembled WGS sequence"/>
</dbReference>
<dbReference type="AlphaFoldDB" id="A0A371CGG3"/>
<name>A0A371CGG3_9APHY</name>
<evidence type="ECO:0000313" key="2">
    <source>
        <dbReference type="Proteomes" id="UP000256964"/>
    </source>
</evidence>
<reference evidence="1 2" key="1">
    <citation type="journal article" date="2018" name="Biotechnol. Biofuels">
        <title>Integrative visual omics of the white-rot fungus Polyporus brumalis exposes the biotechnological potential of its oxidative enzymes for delignifying raw plant biomass.</title>
        <authorList>
            <person name="Miyauchi S."/>
            <person name="Rancon A."/>
            <person name="Drula E."/>
            <person name="Hage H."/>
            <person name="Chaduli D."/>
            <person name="Favel A."/>
            <person name="Grisel S."/>
            <person name="Henrissat B."/>
            <person name="Herpoel-Gimbert I."/>
            <person name="Ruiz-Duenas F.J."/>
            <person name="Chevret D."/>
            <person name="Hainaut M."/>
            <person name="Lin J."/>
            <person name="Wang M."/>
            <person name="Pangilinan J."/>
            <person name="Lipzen A."/>
            <person name="Lesage-Meessen L."/>
            <person name="Navarro D."/>
            <person name="Riley R."/>
            <person name="Grigoriev I.V."/>
            <person name="Zhou S."/>
            <person name="Raouche S."/>
            <person name="Rosso M.N."/>
        </authorList>
    </citation>
    <scope>NUCLEOTIDE SEQUENCE [LARGE SCALE GENOMIC DNA]</scope>
    <source>
        <strain evidence="1 2">BRFM 1820</strain>
    </source>
</reference>